<proteinExistence type="predicted"/>
<accession>A0AAU7EKH1</accession>
<dbReference type="EMBL" id="CP155618">
    <property type="protein sequence ID" value="XBL15977.1"/>
    <property type="molecule type" value="Genomic_DNA"/>
</dbReference>
<dbReference type="InterPro" id="IPR014729">
    <property type="entry name" value="Rossmann-like_a/b/a_fold"/>
</dbReference>
<organism evidence="2 3">
    <name type="scientific">Mariniflexile litorale</name>
    <dbReference type="NCBI Taxonomy" id="3045158"/>
    <lineage>
        <taxon>Bacteria</taxon>
        <taxon>Pseudomonadati</taxon>
        <taxon>Bacteroidota</taxon>
        <taxon>Flavobacteriia</taxon>
        <taxon>Flavobacteriales</taxon>
        <taxon>Flavobacteriaceae</taxon>
        <taxon>Mariniflexile</taxon>
    </lineage>
</organism>
<dbReference type="CDD" id="cd00293">
    <property type="entry name" value="USP-like"/>
    <property type="match status" value="1"/>
</dbReference>
<gene>
    <name evidence="2" type="ORF">QLS71_008150</name>
</gene>
<dbReference type="RefSeq" id="WP_308993221.1">
    <property type="nucleotide sequence ID" value="NZ_CP155618.1"/>
</dbReference>
<dbReference type="Pfam" id="PF00582">
    <property type="entry name" value="Usp"/>
    <property type="match status" value="1"/>
</dbReference>
<feature type="domain" description="UspA" evidence="1">
    <location>
        <begin position="7"/>
        <end position="119"/>
    </location>
</feature>
<dbReference type="AlphaFoldDB" id="A0AAU7EKH1"/>
<protein>
    <submittedName>
        <fullName evidence="2">Universal stress protein</fullName>
    </submittedName>
</protein>
<dbReference type="Gene3D" id="3.40.50.620">
    <property type="entry name" value="HUPs"/>
    <property type="match status" value="1"/>
</dbReference>
<dbReference type="SUPFAM" id="SSF52402">
    <property type="entry name" value="Adenine nucleotide alpha hydrolases-like"/>
    <property type="match status" value="1"/>
</dbReference>
<evidence type="ECO:0000313" key="2">
    <source>
        <dbReference type="EMBL" id="XBL15977.1"/>
    </source>
</evidence>
<evidence type="ECO:0000259" key="1">
    <source>
        <dbReference type="Pfam" id="PF00582"/>
    </source>
</evidence>
<evidence type="ECO:0000313" key="3">
    <source>
        <dbReference type="Proteomes" id="UP001224325"/>
    </source>
</evidence>
<reference evidence="2" key="1">
    <citation type="submission" date="2024-04" db="EMBL/GenBank/DDBJ databases">
        <title>Mariniflexile litorale, isolated from the shallow sediments of the Sea of Japan.</title>
        <authorList>
            <person name="Romanenko L."/>
            <person name="Isaeva M."/>
        </authorList>
    </citation>
    <scope>NUCLEOTIDE SEQUENCE [LARGE SCALE GENOMIC DNA]</scope>
    <source>
        <strain evidence="2">KMM 9835</strain>
    </source>
</reference>
<dbReference type="KEGG" id="mlil:QLS71_008150"/>
<name>A0AAU7EKH1_9FLAO</name>
<sequence length="274" mass="31051">MKKNKYKILVLADLKKSTSTTLKSTISLAKMIDAEVDFFYVKSASDVVERDNQLSAIRTINHDYTATNKKIKEIIQAVSENHQININYSFAFGNIKHEIGNYIKEKQPDIIVLGKKKNNLINLGGDKIIQFVLKQFNGTILIADAHNTLEPNEKLSLGVLNNIETMLNSTFAEDLMAHTQEPIKSFKILEKSKVLNKANFSTNINTIEYVFEENDNAIDNLSNYISKNNINLLCVDRLKNDSKNKSKETIHDVKSIIKKLNVSLLLTAKQNYSL</sequence>
<dbReference type="Proteomes" id="UP001224325">
    <property type="component" value="Chromosome"/>
</dbReference>
<keyword evidence="3" id="KW-1185">Reference proteome</keyword>
<dbReference type="InterPro" id="IPR006016">
    <property type="entry name" value="UspA"/>
</dbReference>